<dbReference type="EMBL" id="JBHMBH010000013">
    <property type="protein sequence ID" value="MFB9713727.1"/>
    <property type="molecule type" value="Genomic_DNA"/>
</dbReference>
<keyword evidence="3" id="KW-1185">Reference proteome</keyword>
<organism evidence="2 3">
    <name type="scientific">Arthrobacter methylotrophus</name>
    <dbReference type="NCBI Taxonomy" id="121291"/>
    <lineage>
        <taxon>Bacteria</taxon>
        <taxon>Bacillati</taxon>
        <taxon>Actinomycetota</taxon>
        <taxon>Actinomycetes</taxon>
        <taxon>Micrococcales</taxon>
        <taxon>Micrococcaceae</taxon>
        <taxon>Arthrobacter</taxon>
    </lineage>
</organism>
<evidence type="ECO:0008006" key="4">
    <source>
        <dbReference type="Google" id="ProtNLM"/>
    </source>
</evidence>
<dbReference type="Proteomes" id="UP001589536">
    <property type="component" value="Unassembled WGS sequence"/>
</dbReference>
<feature type="region of interest" description="Disordered" evidence="1">
    <location>
        <begin position="30"/>
        <end position="59"/>
    </location>
</feature>
<reference evidence="2 3" key="1">
    <citation type="submission" date="2024-09" db="EMBL/GenBank/DDBJ databases">
        <authorList>
            <person name="Sun Q."/>
            <person name="Mori K."/>
        </authorList>
    </citation>
    <scope>NUCLEOTIDE SEQUENCE [LARGE SCALE GENOMIC DNA]</scope>
    <source>
        <strain evidence="2 3">JCM 13519</strain>
    </source>
</reference>
<gene>
    <name evidence="2" type="ORF">ACFFPI_06115</name>
</gene>
<protein>
    <recommendedName>
        <fullName evidence="4">ATP-binding protein</fullName>
    </recommendedName>
</protein>
<evidence type="ECO:0000313" key="2">
    <source>
        <dbReference type="EMBL" id="MFB9713727.1"/>
    </source>
</evidence>
<proteinExistence type="predicted"/>
<accession>A0ABV5UR73</accession>
<feature type="compositionally biased region" description="Low complexity" evidence="1">
    <location>
        <begin position="34"/>
        <end position="46"/>
    </location>
</feature>
<comment type="caution">
    <text evidence="2">The sequence shown here is derived from an EMBL/GenBank/DDBJ whole genome shotgun (WGS) entry which is preliminary data.</text>
</comment>
<sequence length="86" mass="8740">MSATAFAPSPLSDPAVENVIGLMRTTRMPHARNDVVPADPGVGAAARKPDTRGPSGTGKTLLLEALGQQAIDQGMSVSLPVFADAA</sequence>
<dbReference type="RefSeq" id="WP_376953838.1">
    <property type="nucleotide sequence ID" value="NZ_JBHMBH010000013.1"/>
</dbReference>
<evidence type="ECO:0000256" key="1">
    <source>
        <dbReference type="SAM" id="MobiDB-lite"/>
    </source>
</evidence>
<name>A0ABV5UR73_9MICC</name>
<evidence type="ECO:0000313" key="3">
    <source>
        <dbReference type="Proteomes" id="UP001589536"/>
    </source>
</evidence>